<reference evidence="2 4" key="1">
    <citation type="submission" date="2024-09" db="EMBL/GenBank/DDBJ databases">
        <title>Genome sequencing and assembly of Phytophthora oleae, isolate VK10A, causative agent of rot of olive drupes.</title>
        <authorList>
            <person name="Conti Taguali S."/>
            <person name="Riolo M."/>
            <person name="La Spada F."/>
            <person name="Cacciola S.O."/>
            <person name="Dionisio G."/>
        </authorList>
    </citation>
    <scope>NUCLEOTIDE SEQUENCE [LARGE SCALE GENOMIC DNA]</scope>
    <source>
        <strain evidence="2 4">VK10A</strain>
    </source>
</reference>
<evidence type="ECO:0000313" key="3">
    <source>
        <dbReference type="EMBL" id="KAL3666483.1"/>
    </source>
</evidence>
<dbReference type="EMBL" id="JBIMZQ010000017">
    <property type="protein sequence ID" value="KAL3666483.1"/>
    <property type="molecule type" value="Genomic_DNA"/>
</dbReference>
<sequence length="52" mass="5748">MEDLRGLVYQSGDQPWRVSMLLVPPSAASLLEVAIPLLEILSSLELPLLELM</sequence>
<evidence type="ECO:0000313" key="1">
    <source>
        <dbReference type="EMBL" id="KAL3666481.1"/>
    </source>
</evidence>
<gene>
    <name evidence="1" type="ORF">V7S43_008728</name>
    <name evidence="2" type="ORF">V7S43_008729</name>
    <name evidence="3" type="ORF">V7S43_008730</name>
</gene>
<keyword evidence="4" id="KW-1185">Reference proteome</keyword>
<dbReference type="AlphaFoldDB" id="A0ABD3FHS9"/>
<evidence type="ECO:0000313" key="2">
    <source>
        <dbReference type="EMBL" id="KAL3666482.1"/>
    </source>
</evidence>
<protein>
    <submittedName>
        <fullName evidence="2">Uncharacterized protein</fullName>
    </submittedName>
</protein>
<dbReference type="Proteomes" id="UP001632037">
    <property type="component" value="Unassembled WGS sequence"/>
</dbReference>
<evidence type="ECO:0000313" key="4">
    <source>
        <dbReference type="Proteomes" id="UP001632037"/>
    </source>
</evidence>
<name>A0ABD3FHS9_9STRA</name>
<dbReference type="EMBL" id="JBIMZQ010000017">
    <property type="protein sequence ID" value="KAL3666481.1"/>
    <property type="molecule type" value="Genomic_DNA"/>
</dbReference>
<accession>A0ABD3FHS9</accession>
<comment type="caution">
    <text evidence="2">The sequence shown here is derived from an EMBL/GenBank/DDBJ whole genome shotgun (WGS) entry which is preliminary data.</text>
</comment>
<organism evidence="2 4">
    <name type="scientific">Phytophthora oleae</name>
    <dbReference type="NCBI Taxonomy" id="2107226"/>
    <lineage>
        <taxon>Eukaryota</taxon>
        <taxon>Sar</taxon>
        <taxon>Stramenopiles</taxon>
        <taxon>Oomycota</taxon>
        <taxon>Peronosporomycetes</taxon>
        <taxon>Peronosporales</taxon>
        <taxon>Peronosporaceae</taxon>
        <taxon>Phytophthora</taxon>
    </lineage>
</organism>
<proteinExistence type="predicted"/>
<dbReference type="EMBL" id="JBIMZQ010000017">
    <property type="protein sequence ID" value="KAL3666482.1"/>
    <property type="molecule type" value="Genomic_DNA"/>
</dbReference>